<keyword evidence="2" id="KW-0808">Transferase</keyword>
<feature type="region of interest" description="Disordered" evidence="8">
    <location>
        <begin position="47"/>
        <end position="217"/>
    </location>
</feature>
<feature type="compositionally biased region" description="Polar residues" evidence="8">
    <location>
        <begin position="719"/>
        <end position="735"/>
    </location>
</feature>
<dbReference type="Proteomes" id="UP000276864">
    <property type="component" value="Unassembled WGS sequence"/>
</dbReference>
<feature type="compositionally biased region" description="Gly residues" evidence="8">
    <location>
        <begin position="797"/>
        <end position="811"/>
    </location>
</feature>
<dbReference type="VEuPathDB" id="FungiDB:BTJ68_12818"/>
<feature type="compositionally biased region" description="Low complexity" evidence="8">
    <location>
        <begin position="690"/>
        <end position="703"/>
    </location>
</feature>
<dbReference type="InterPro" id="IPR016135">
    <property type="entry name" value="UBQ-conjugating_enzyme/RWD"/>
</dbReference>
<feature type="compositionally biased region" description="Basic and acidic residues" evidence="8">
    <location>
        <begin position="1110"/>
        <end position="1139"/>
    </location>
</feature>
<feature type="region of interest" description="Disordered" evidence="8">
    <location>
        <begin position="1"/>
        <end position="27"/>
    </location>
</feature>
<sequence>MSAPNKQPPKKTGGAGGGGGGGWGSIFSGAVANLESRLDTILAEDSEASARQRASEAALKEAKGGQRTGSGTLATPSAGTSRDTSRNRVNDRLADRLAKATAAKTPSRVGSPANDLTGSPRASGEIRRSGEAARSSHGVEKVQNHSEVPDNVGTDASNVEEGREGQEKAADSETLLSSGLPINPARVSTESPRPSIDAPIEQDGTAPSTAENGYTAKSTAELQTEMERMRDEHATAEKQRQEEMHAYLEKIDALQAKLQYLAKETVAAAKEANASTSSSGEVAQLAEKDERIALLMEEGEKLSKTELRHLQTIKKLRAKQAEEEKAAAEVKRRVERAEKAENELKQRLRRAESAERQASAKAQQIATIESQVKELHVDREKASALIRNLSSQLKEAQAQADQADKEANQKAVEVDRKKLAALENELEDARIEKKLALERSEGEARKLKEELDRAKERFGVREAELKGEIASLDSRLEAMRVRVEEVTAGAGSDGSGGSGGGEGSSVMLMRQVETLQTQYAQAKGNWEVIEGSLTARVSALEAERDEAAKRETEVRKKARDAGQKSRGLEGELESAQEDVRGLSQELREQKEEMNRLMKKLEAREEEMKEAKADFERQKRLWEAETNHRIEEEKVKSQRSARGTPSLATASPTTRKASAAAVSEISGLGIIGNAASRRSSHRNISNDLHNPQQQRAASRRSPAAYANHPYDRRPSAALDNPSSPSAPLSRQPSSDFASMDHRHYDANLPPTPSIEIDNPHENEQDENTDDADTLDRASQSPQRTNSNTINDLVSTSTIGGGGGGGAGTGATGAGPSVQLVERMSAAVRRLEAEKATFKDEIARLGQQRDEARDEVVRMMRDAEAGGGKAGGGVSAAGGARKGSSGEGEGEEMDKMRERYEASLEMLGEREEEVQELKEDLAEMKRMYRELHLIDPSIPSVPYGAHTSSQNAKALRRLAADHSALYTSPLPPNYFFDPQAPSSDDLTVLDLLLAGPTHTPFTTGVFKLHLSIPSSYPTQPPTAFFRTPIFHPNVDPQTGGVCVETLKRDWDVKLTLRDILVVIGCLLIQPNPDSALNAEAGSLIQDDFQAFARRAEMMTGIQARVPARLKEAVKEAQGRGREDDEVEDIQREGMSKAEQTGKSRRREPGPSGDMAGRARQQSGSGQPFVLQNGSDDPFGAPARRTRAQSVSDTSIADATDQENDELRSPQKPTVPKSAATPRRPHGTTARPLGELEMEDEAAQPSHQHNLSDDSSSSDMEPEYPPSPAKSPRKSPKKQPLPRQLFGAPPSLAPPGGEAAEGSNSSNHRNPVFRRPGPNITPPTNFFPNPLAADSPFSPTAGETSHTPSPCKARACRPPQPSTPPMFNAPRGLGGGRDGGGGGSLFSRAPLPANTSSSSSSSSPPAQTNKPETEEWLGRAYSEVRRSRRRGQQMRKDPSSSSSSHHHRHNHRPSSSPPLASSTLASTAIQKTGKPSSKQTRKPQRTRFEGIGRATTPSDVFGVVVEDKKTEEKRRGKQRVGVSSSPPVQNPVSGEEEAGTRMGVDEREGEGEGEAGLEARLWASCGGDVRRWNKGNFDARPPFFRVRAARW</sequence>
<feature type="compositionally biased region" description="Low complexity" evidence="8">
    <location>
        <begin position="1517"/>
        <end position="1530"/>
    </location>
</feature>
<feature type="active site" description="Glycyl thioester intermediate" evidence="6">
    <location>
        <position position="1040"/>
    </location>
</feature>
<feature type="compositionally biased region" description="Gly residues" evidence="8">
    <location>
        <begin position="863"/>
        <end position="874"/>
    </location>
</feature>
<feature type="region of interest" description="Disordered" evidence="8">
    <location>
        <begin position="862"/>
        <end position="892"/>
    </location>
</feature>
<dbReference type="VEuPathDB" id="FungiDB:BTJ68_01500"/>
<organism evidence="10 12">
    <name type="scientific">Hortaea werneckii</name>
    <name type="common">Black yeast</name>
    <name type="synonym">Cladosporium werneckii</name>
    <dbReference type="NCBI Taxonomy" id="91943"/>
    <lineage>
        <taxon>Eukaryota</taxon>
        <taxon>Fungi</taxon>
        <taxon>Dikarya</taxon>
        <taxon>Ascomycota</taxon>
        <taxon>Pezizomycotina</taxon>
        <taxon>Dothideomycetes</taxon>
        <taxon>Dothideomycetidae</taxon>
        <taxon>Mycosphaerellales</taxon>
        <taxon>Teratosphaeriaceae</taxon>
        <taxon>Hortaea</taxon>
    </lineage>
</organism>
<dbReference type="InterPro" id="IPR000608">
    <property type="entry name" value="UBC"/>
</dbReference>
<dbReference type="Pfam" id="PF12329">
    <property type="entry name" value="TMF_DNA_bd"/>
    <property type="match status" value="1"/>
</dbReference>
<feature type="region of interest" description="Disordered" evidence="8">
    <location>
        <begin position="486"/>
        <end position="509"/>
    </location>
</feature>
<feature type="compositionally biased region" description="Polar residues" evidence="8">
    <location>
        <begin position="775"/>
        <end position="796"/>
    </location>
</feature>
<feature type="region of interest" description="Disordered" evidence="8">
    <location>
        <begin position="1110"/>
        <end position="1553"/>
    </location>
</feature>
<feature type="compositionally biased region" description="Polar residues" evidence="8">
    <location>
        <begin position="69"/>
        <end position="82"/>
    </location>
</feature>
<dbReference type="Gene3D" id="3.10.110.10">
    <property type="entry name" value="Ubiquitin Conjugating Enzyme"/>
    <property type="match status" value="1"/>
</dbReference>
<feature type="compositionally biased region" description="Basic and acidic residues" evidence="8">
    <location>
        <begin position="160"/>
        <end position="171"/>
    </location>
</feature>
<feature type="compositionally biased region" description="Gly residues" evidence="8">
    <location>
        <begin position="13"/>
        <end position="24"/>
    </location>
</feature>
<dbReference type="Pfam" id="PF12325">
    <property type="entry name" value="TMF_TATA_bd"/>
    <property type="match status" value="2"/>
</dbReference>
<dbReference type="PANTHER" id="PTHR46515">
    <property type="entry name" value="TATA ELEMENT MODULATORY FACTOR TMF1"/>
    <property type="match status" value="1"/>
</dbReference>
<dbReference type="GO" id="GO:0005794">
    <property type="term" value="C:Golgi apparatus"/>
    <property type="evidence" value="ECO:0007669"/>
    <property type="project" value="UniProtKB-SubCell"/>
</dbReference>
<keyword evidence="4" id="KW-0333">Golgi apparatus</keyword>
<dbReference type="InterPro" id="IPR052602">
    <property type="entry name" value="Growth_transcription_reg"/>
</dbReference>
<evidence type="ECO:0000313" key="13">
    <source>
        <dbReference type="Proteomes" id="UP000276864"/>
    </source>
</evidence>
<feature type="compositionally biased region" description="Basic and acidic residues" evidence="8">
    <location>
        <begin position="137"/>
        <end position="148"/>
    </location>
</feature>
<comment type="caution">
    <text evidence="10">The sequence shown here is derived from an EMBL/GenBank/DDBJ whole genome shotgun (WGS) entry which is preliminary data.</text>
</comment>
<dbReference type="GO" id="GO:0005783">
    <property type="term" value="C:endoplasmic reticulum"/>
    <property type="evidence" value="ECO:0007669"/>
    <property type="project" value="TreeGrafter"/>
</dbReference>
<evidence type="ECO:0000256" key="5">
    <source>
        <dbReference type="ARBA" id="ARBA00023054"/>
    </source>
</evidence>
<feature type="compositionally biased region" description="Polar residues" evidence="8">
    <location>
        <begin position="1157"/>
        <end position="1172"/>
    </location>
</feature>
<evidence type="ECO:0000256" key="3">
    <source>
        <dbReference type="ARBA" id="ARBA00022786"/>
    </source>
</evidence>
<keyword evidence="5 7" id="KW-0175">Coiled coil</keyword>
<dbReference type="SUPFAM" id="SSF54495">
    <property type="entry name" value="UBC-like"/>
    <property type="match status" value="1"/>
</dbReference>
<evidence type="ECO:0000313" key="12">
    <source>
        <dbReference type="Proteomes" id="UP000271337"/>
    </source>
</evidence>
<feature type="compositionally biased region" description="Basic and acidic residues" evidence="8">
    <location>
        <begin position="1502"/>
        <end position="1511"/>
    </location>
</feature>
<feature type="compositionally biased region" description="Polar residues" evidence="8">
    <location>
        <begin position="637"/>
        <end position="655"/>
    </location>
</feature>
<feature type="compositionally biased region" description="Basic and acidic residues" evidence="8">
    <location>
        <begin position="83"/>
        <end position="98"/>
    </location>
</feature>
<evidence type="ECO:0000256" key="7">
    <source>
        <dbReference type="SAM" id="Coils"/>
    </source>
</evidence>
<dbReference type="EMBL" id="QWIL01000003">
    <property type="protein sequence ID" value="RMY26371.1"/>
    <property type="molecule type" value="Genomic_DNA"/>
</dbReference>
<gene>
    <name evidence="11" type="ORF">D0866_00392</name>
    <name evidence="10" type="ORF">D0867_00098</name>
</gene>
<evidence type="ECO:0000313" key="10">
    <source>
        <dbReference type="EMBL" id="RMY26371.1"/>
    </source>
</evidence>
<feature type="compositionally biased region" description="Basic and acidic residues" evidence="8">
    <location>
        <begin position="622"/>
        <end position="635"/>
    </location>
</feature>
<comment type="subcellular location">
    <subcellularLocation>
        <location evidence="1">Golgi apparatus</location>
    </subcellularLocation>
</comment>
<proteinExistence type="predicted"/>
<protein>
    <recommendedName>
        <fullName evidence="9">UBC core domain-containing protein</fullName>
    </recommendedName>
</protein>
<dbReference type="PANTHER" id="PTHR46515:SF1">
    <property type="entry name" value="TATA ELEMENT MODULATORY FACTOR"/>
    <property type="match status" value="1"/>
</dbReference>
<feature type="compositionally biased region" description="Basic and acidic residues" evidence="8">
    <location>
        <begin position="1408"/>
        <end position="1422"/>
    </location>
</feature>
<feature type="compositionally biased region" description="Gly residues" evidence="8">
    <location>
        <begin position="491"/>
        <end position="503"/>
    </location>
</feature>
<feature type="coiled-coil region" evidence="7">
    <location>
        <begin position="819"/>
        <end position="860"/>
    </location>
</feature>
<feature type="domain" description="UBC core" evidence="9">
    <location>
        <begin position="951"/>
        <end position="1102"/>
    </location>
</feature>
<accession>A0A3M7AFU6</accession>
<evidence type="ECO:0000256" key="8">
    <source>
        <dbReference type="SAM" id="MobiDB-lite"/>
    </source>
</evidence>
<feature type="region of interest" description="Disordered" evidence="8">
    <location>
        <begin position="324"/>
        <end position="364"/>
    </location>
</feature>
<dbReference type="PROSITE" id="PS50127">
    <property type="entry name" value="UBC_2"/>
    <property type="match status" value="1"/>
</dbReference>
<feature type="compositionally biased region" description="Polar residues" evidence="8">
    <location>
        <begin position="1334"/>
        <end position="1345"/>
    </location>
</feature>
<evidence type="ECO:0000256" key="2">
    <source>
        <dbReference type="ARBA" id="ARBA00022679"/>
    </source>
</evidence>
<feature type="coiled-coil region" evidence="7">
    <location>
        <begin position="219"/>
        <end position="264"/>
    </location>
</feature>
<feature type="coiled-coil region" evidence="7">
    <location>
        <begin position="895"/>
        <end position="932"/>
    </location>
</feature>
<feature type="compositionally biased region" description="Polar residues" evidence="8">
    <location>
        <begin position="205"/>
        <end position="217"/>
    </location>
</feature>
<dbReference type="InterPro" id="IPR022091">
    <property type="entry name" value="TMF_TATA-bd"/>
</dbReference>
<feature type="compositionally biased region" description="Acidic residues" evidence="8">
    <location>
        <begin position="762"/>
        <end position="771"/>
    </location>
</feature>
<dbReference type="SMART" id="SM00212">
    <property type="entry name" value="UBCc"/>
    <property type="match status" value="1"/>
</dbReference>
<dbReference type="GO" id="GO:0016740">
    <property type="term" value="F:transferase activity"/>
    <property type="evidence" value="ECO:0007669"/>
    <property type="project" value="UniProtKB-KW"/>
</dbReference>
<feature type="compositionally biased region" description="Basic and acidic residues" evidence="8">
    <location>
        <begin position="324"/>
        <end position="355"/>
    </location>
</feature>
<evidence type="ECO:0000256" key="4">
    <source>
        <dbReference type="ARBA" id="ARBA00023034"/>
    </source>
</evidence>
<reference evidence="12 13" key="1">
    <citation type="journal article" date="2018" name="BMC Genomics">
        <title>Genomic evidence for intraspecific hybridization in a clonal and extremely halotolerant yeast.</title>
        <authorList>
            <person name="Gostincar C."/>
            <person name="Stajich J.E."/>
            <person name="Zupancic J."/>
            <person name="Zalar P."/>
            <person name="Gunde-Cimerman N."/>
        </authorList>
    </citation>
    <scope>NUCLEOTIDE SEQUENCE [LARGE SCALE GENOMIC DNA]</scope>
    <source>
        <strain evidence="11 13">EXF-6651</strain>
        <strain evidence="10 12">EXF-6669</strain>
    </source>
</reference>
<evidence type="ECO:0000256" key="1">
    <source>
        <dbReference type="ARBA" id="ARBA00004555"/>
    </source>
</evidence>
<feature type="compositionally biased region" description="Polar residues" evidence="8">
    <location>
        <begin position="1466"/>
        <end position="1475"/>
    </location>
</feature>
<dbReference type="Proteomes" id="UP000271337">
    <property type="component" value="Unassembled WGS sequence"/>
</dbReference>
<dbReference type="InterPro" id="IPR023313">
    <property type="entry name" value="UBQ-conjugating_AS"/>
</dbReference>
<feature type="compositionally biased region" description="Gly residues" evidence="8">
    <location>
        <begin position="1369"/>
        <end position="1381"/>
    </location>
</feature>
<dbReference type="OrthoDB" id="10069349at2759"/>
<keyword evidence="3" id="KW-0833">Ubl conjugation pathway</keyword>
<evidence type="ECO:0000313" key="11">
    <source>
        <dbReference type="EMBL" id="RMY41746.1"/>
    </source>
</evidence>
<feature type="compositionally biased region" description="Basic and acidic residues" evidence="8">
    <location>
        <begin position="543"/>
        <end position="569"/>
    </location>
</feature>
<feature type="region of interest" description="Disordered" evidence="8">
    <location>
        <begin position="622"/>
        <end position="812"/>
    </location>
</feature>
<feature type="compositionally biased region" description="Basic and acidic residues" evidence="8">
    <location>
        <begin position="48"/>
        <end position="64"/>
    </location>
</feature>
<evidence type="ECO:0000256" key="6">
    <source>
        <dbReference type="PROSITE-ProRule" id="PRU10133"/>
    </source>
</evidence>
<name>A0A3M7AFU6_HORWE</name>
<feature type="compositionally biased region" description="Low complexity" evidence="8">
    <location>
        <begin position="1450"/>
        <end position="1465"/>
    </location>
</feature>
<feature type="compositionally biased region" description="Low complexity" evidence="8">
    <location>
        <begin position="1313"/>
        <end position="1327"/>
    </location>
</feature>
<dbReference type="InterPro" id="IPR022092">
    <property type="entry name" value="TMF_DNA-bd"/>
</dbReference>
<dbReference type="PROSITE" id="PS00183">
    <property type="entry name" value="UBC_1"/>
    <property type="match status" value="1"/>
</dbReference>
<feature type="compositionally biased region" description="Polar residues" evidence="8">
    <location>
        <begin position="1185"/>
        <end position="1194"/>
    </location>
</feature>
<evidence type="ECO:0000259" key="9">
    <source>
        <dbReference type="PROSITE" id="PS50127"/>
    </source>
</evidence>
<feature type="region of interest" description="Disordered" evidence="8">
    <location>
        <begin position="543"/>
        <end position="580"/>
    </location>
</feature>
<dbReference type="EMBL" id="QWIM01000018">
    <property type="protein sequence ID" value="RMY41746.1"/>
    <property type="molecule type" value="Genomic_DNA"/>
</dbReference>
<dbReference type="Pfam" id="PF00179">
    <property type="entry name" value="UQ_con"/>
    <property type="match status" value="1"/>
</dbReference>